<accession>A0AAQ3PQD0</accession>
<keyword evidence="5" id="KW-0812">Transmembrane</keyword>
<dbReference type="SUPFAM" id="SSF48264">
    <property type="entry name" value="Cytochrome P450"/>
    <property type="match status" value="1"/>
</dbReference>
<evidence type="ECO:0000256" key="6">
    <source>
        <dbReference type="ARBA" id="ARBA00022723"/>
    </source>
</evidence>
<evidence type="ECO:0000256" key="11">
    <source>
        <dbReference type="ARBA" id="ARBA00023136"/>
    </source>
</evidence>
<protein>
    <recommendedName>
        <fullName evidence="14">Cytochrome P450</fullName>
    </recommendedName>
</protein>
<evidence type="ECO:0000313" key="13">
    <source>
        <dbReference type="Proteomes" id="UP001341281"/>
    </source>
</evidence>
<keyword evidence="6" id="KW-0479">Metal-binding</keyword>
<keyword evidence="11" id="KW-0472">Membrane</keyword>
<keyword evidence="9" id="KW-0408">Iron</keyword>
<dbReference type="GO" id="GO:0005506">
    <property type="term" value="F:iron ion binding"/>
    <property type="evidence" value="ECO:0007669"/>
    <property type="project" value="InterPro"/>
</dbReference>
<dbReference type="GO" id="GO:0004497">
    <property type="term" value="F:monooxygenase activity"/>
    <property type="evidence" value="ECO:0007669"/>
    <property type="project" value="UniProtKB-KW"/>
</dbReference>
<dbReference type="Proteomes" id="UP001341281">
    <property type="component" value="Chromosome 01"/>
</dbReference>
<dbReference type="InterPro" id="IPR052306">
    <property type="entry name" value="CYP450_71D"/>
</dbReference>
<dbReference type="Gene3D" id="1.10.630.10">
    <property type="entry name" value="Cytochrome P450"/>
    <property type="match status" value="1"/>
</dbReference>
<evidence type="ECO:0000256" key="4">
    <source>
        <dbReference type="ARBA" id="ARBA00022617"/>
    </source>
</evidence>
<reference evidence="12 13" key="1">
    <citation type="submission" date="2024-02" db="EMBL/GenBank/DDBJ databases">
        <title>High-quality chromosome-scale genome assembly of Pensacola bahiagrass (Paspalum notatum Flugge var. saurae).</title>
        <authorList>
            <person name="Vega J.M."/>
            <person name="Podio M."/>
            <person name="Orjuela J."/>
            <person name="Siena L.A."/>
            <person name="Pessino S.C."/>
            <person name="Combes M.C."/>
            <person name="Mariac C."/>
            <person name="Albertini E."/>
            <person name="Pupilli F."/>
            <person name="Ortiz J.P.A."/>
            <person name="Leblanc O."/>
        </authorList>
    </citation>
    <scope>NUCLEOTIDE SEQUENCE [LARGE SCALE GENOMIC DNA]</scope>
    <source>
        <strain evidence="12">R1</strain>
        <tissue evidence="12">Leaf</tissue>
    </source>
</reference>
<dbReference type="PANTHER" id="PTHR47953:SF19">
    <property type="entry name" value="OS06G0641600 PROTEIN"/>
    <property type="match status" value="1"/>
</dbReference>
<sequence>MQALGTVPHKVLGCRNRIQRILGQIIQEKAEAMDHGDEEAAESFGSVLLKVQKERTMPIPLTNDTMVAVMFDMFGAGSESSSAVLNWYMTELVRSPAAMAKVQAELRDAFKGRDTITEDDVEGLCYLKLVIKEVLRLHTPVPLLLPQVCREACKIMGYDIPKDMVVFVNAWALCRDPKYWDEPEVLRPERFESIDPDYKGTNFEFLPFGYLAVGDSELPEN</sequence>
<keyword evidence="7" id="KW-1133">Transmembrane helix</keyword>
<evidence type="ECO:0000313" key="12">
    <source>
        <dbReference type="EMBL" id="WVZ53694.1"/>
    </source>
</evidence>
<dbReference type="InterPro" id="IPR002401">
    <property type="entry name" value="Cyt_P450_E_grp-I"/>
</dbReference>
<comment type="cofactor">
    <cofactor evidence="1">
        <name>heme</name>
        <dbReference type="ChEBI" id="CHEBI:30413"/>
    </cofactor>
</comment>
<dbReference type="GO" id="GO:0016020">
    <property type="term" value="C:membrane"/>
    <property type="evidence" value="ECO:0007669"/>
    <property type="project" value="UniProtKB-SubCell"/>
</dbReference>
<gene>
    <name evidence="12" type="ORF">U9M48_004599</name>
</gene>
<evidence type="ECO:0008006" key="14">
    <source>
        <dbReference type="Google" id="ProtNLM"/>
    </source>
</evidence>
<keyword evidence="10" id="KW-0503">Monooxygenase</keyword>
<evidence type="ECO:0000256" key="3">
    <source>
        <dbReference type="ARBA" id="ARBA00010617"/>
    </source>
</evidence>
<dbReference type="Pfam" id="PF00067">
    <property type="entry name" value="p450"/>
    <property type="match status" value="1"/>
</dbReference>
<dbReference type="PANTHER" id="PTHR47953">
    <property type="entry name" value="OS08G0105600 PROTEIN"/>
    <property type="match status" value="1"/>
</dbReference>
<evidence type="ECO:0000256" key="8">
    <source>
        <dbReference type="ARBA" id="ARBA00023002"/>
    </source>
</evidence>
<evidence type="ECO:0000256" key="7">
    <source>
        <dbReference type="ARBA" id="ARBA00022989"/>
    </source>
</evidence>
<name>A0AAQ3PQD0_PASNO</name>
<proteinExistence type="inferred from homology"/>
<comment type="similarity">
    <text evidence="3">Belongs to the cytochrome P450 family.</text>
</comment>
<evidence type="ECO:0000256" key="5">
    <source>
        <dbReference type="ARBA" id="ARBA00022692"/>
    </source>
</evidence>
<organism evidence="12 13">
    <name type="scientific">Paspalum notatum var. saurae</name>
    <dbReference type="NCBI Taxonomy" id="547442"/>
    <lineage>
        <taxon>Eukaryota</taxon>
        <taxon>Viridiplantae</taxon>
        <taxon>Streptophyta</taxon>
        <taxon>Embryophyta</taxon>
        <taxon>Tracheophyta</taxon>
        <taxon>Spermatophyta</taxon>
        <taxon>Magnoliopsida</taxon>
        <taxon>Liliopsida</taxon>
        <taxon>Poales</taxon>
        <taxon>Poaceae</taxon>
        <taxon>PACMAD clade</taxon>
        <taxon>Panicoideae</taxon>
        <taxon>Andropogonodae</taxon>
        <taxon>Paspaleae</taxon>
        <taxon>Paspalinae</taxon>
        <taxon>Paspalum</taxon>
    </lineage>
</organism>
<comment type="subcellular location">
    <subcellularLocation>
        <location evidence="2">Membrane</location>
        <topology evidence="2">Single-pass membrane protein</topology>
    </subcellularLocation>
</comment>
<evidence type="ECO:0000256" key="10">
    <source>
        <dbReference type="ARBA" id="ARBA00023033"/>
    </source>
</evidence>
<evidence type="ECO:0000256" key="2">
    <source>
        <dbReference type="ARBA" id="ARBA00004167"/>
    </source>
</evidence>
<evidence type="ECO:0000256" key="9">
    <source>
        <dbReference type="ARBA" id="ARBA00023004"/>
    </source>
</evidence>
<dbReference type="InterPro" id="IPR036396">
    <property type="entry name" value="Cyt_P450_sf"/>
</dbReference>
<dbReference type="InterPro" id="IPR001128">
    <property type="entry name" value="Cyt_P450"/>
</dbReference>
<keyword evidence="13" id="KW-1185">Reference proteome</keyword>
<keyword evidence="8" id="KW-0560">Oxidoreductase</keyword>
<dbReference type="GO" id="GO:0020037">
    <property type="term" value="F:heme binding"/>
    <property type="evidence" value="ECO:0007669"/>
    <property type="project" value="InterPro"/>
</dbReference>
<dbReference type="EMBL" id="CP144745">
    <property type="protein sequence ID" value="WVZ53694.1"/>
    <property type="molecule type" value="Genomic_DNA"/>
</dbReference>
<dbReference type="AlphaFoldDB" id="A0AAQ3PQD0"/>
<evidence type="ECO:0000256" key="1">
    <source>
        <dbReference type="ARBA" id="ARBA00001971"/>
    </source>
</evidence>
<dbReference type="PRINTS" id="PR00463">
    <property type="entry name" value="EP450I"/>
</dbReference>
<keyword evidence="4" id="KW-0349">Heme</keyword>
<dbReference type="GO" id="GO:0016705">
    <property type="term" value="F:oxidoreductase activity, acting on paired donors, with incorporation or reduction of molecular oxygen"/>
    <property type="evidence" value="ECO:0007669"/>
    <property type="project" value="InterPro"/>
</dbReference>